<dbReference type="AlphaFoldDB" id="A0A8J3C9N2"/>
<reference evidence="5" key="1">
    <citation type="journal article" date="2014" name="Int. J. Syst. Evol. Microbiol.">
        <title>Complete genome sequence of Corynebacterium casei LMG S-19264T (=DSM 44701T), isolated from a smear-ripened cheese.</title>
        <authorList>
            <consortium name="US DOE Joint Genome Institute (JGI-PGF)"/>
            <person name="Walter F."/>
            <person name="Albersmeier A."/>
            <person name="Kalinowski J."/>
            <person name="Ruckert C."/>
        </authorList>
    </citation>
    <scope>NUCLEOTIDE SEQUENCE</scope>
    <source>
        <strain evidence="5">CGMCC 4.5737</strain>
    </source>
</reference>
<evidence type="ECO:0000256" key="4">
    <source>
        <dbReference type="ARBA" id="ARBA00023186"/>
    </source>
</evidence>
<comment type="subcellular location">
    <subcellularLocation>
        <location evidence="1">Cytoplasm</location>
    </subcellularLocation>
</comment>
<evidence type="ECO:0000256" key="3">
    <source>
        <dbReference type="ARBA" id="ARBA00022490"/>
    </source>
</evidence>
<evidence type="ECO:0000256" key="2">
    <source>
        <dbReference type="ARBA" id="ARBA00006411"/>
    </source>
</evidence>
<organism evidence="5 6">
    <name type="scientific">Longimycelium tulufanense</name>
    <dbReference type="NCBI Taxonomy" id="907463"/>
    <lineage>
        <taxon>Bacteria</taxon>
        <taxon>Bacillati</taxon>
        <taxon>Actinomycetota</taxon>
        <taxon>Actinomycetes</taxon>
        <taxon>Pseudonocardiales</taxon>
        <taxon>Pseudonocardiaceae</taxon>
        <taxon>Longimycelium</taxon>
    </lineage>
</organism>
<sequence>MVLTWPEYDFLWEYLRLGPYPVVLTIDGHGRTVEEREELRQQAWQSLWERGFGRPGDLDPDLADRLAILARPEWEVDARLHIDPEGPRVSGLAASVGEHGVLARLDTRHLSLSRVPASGLARAVVSLLPPHPPGTGRSITLPAETLDVAAQRAGENARILEHELAAEGLDSKSARKIAEVLGNTIRFGQFGAARTPRHGTRQRASHVVTFYDDPRGRYLFSRRPGNGRAWCTLVPGDARRLVQQVSELVAELDDWRDRSWH</sequence>
<keyword evidence="6" id="KW-1185">Reference proteome</keyword>
<evidence type="ECO:0000313" key="6">
    <source>
        <dbReference type="Proteomes" id="UP000637578"/>
    </source>
</evidence>
<keyword evidence="3" id="KW-0963">Cytoplasm</keyword>
<dbReference type="InterPro" id="IPR025734">
    <property type="entry name" value="EspG"/>
</dbReference>
<protein>
    <submittedName>
        <fullName evidence="5">ESX secretion-associated protein EspG</fullName>
    </submittedName>
</protein>
<comment type="caution">
    <text evidence="5">The sequence shown here is derived from an EMBL/GenBank/DDBJ whole genome shotgun (WGS) entry which is preliminary data.</text>
</comment>
<evidence type="ECO:0000313" key="5">
    <source>
        <dbReference type="EMBL" id="GGM40140.1"/>
    </source>
</evidence>
<comment type="similarity">
    <text evidence="2">Belongs to the EspG family.</text>
</comment>
<reference evidence="5" key="2">
    <citation type="submission" date="2020-09" db="EMBL/GenBank/DDBJ databases">
        <authorList>
            <person name="Sun Q."/>
            <person name="Zhou Y."/>
        </authorList>
    </citation>
    <scope>NUCLEOTIDE SEQUENCE</scope>
    <source>
        <strain evidence="5">CGMCC 4.5737</strain>
    </source>
</reference>
<dbReference type="Proteomes" id="UP000637578">
    <property type="component" value="Unassembled WGS sequence"/>
</dbReference>
<gene>
    <name evidence="5" type="ORF">GCM10012275_08860</name>
</gene>
<evidence type="ECO:0000256" key="1">
    <source>
        <dbReference type="ARBA" id="ARBA00004496"/>
    </source>
</evidence>
<proteinExistence type="inferred from homology"/>
<dbReference type="EMBL" id="BMMK01000002">
    <property type="protein sequence ID" value="GGM40140.1"/>
    <property type="molecule type" value="Genomic_DNA"/>
</dbReference>
<dbReference type="Pfam" id="PF14011">
    <property type="entry name" value="ESX-1_EspG"/>
    <property type="match status" value="1"/>
</dbReference>
<name>A0A8J3C9N2_9PSEU</name>
<accession>A0A8J3C9N2</accession>
<keyword evidence="4" id="KW-0143">Chaperone</keyword>